<protein>
    <recommendedName>
        <fullName evidence="2">Tify domain-containing protein</fullName>
    </recommendedName>
</protein>
<dbReference type="EMBL" id="EU958692">
    <property type="protein sequence ID" value="ACG30810.1"/>
    <property type="molecule type" value="mRNA"/>
</dbReference>
<evidence type="ECO:0000256" key="1">
    <source>
        <dbReference type="SAM" id="MobiDB-lite"/>
    </source>
</evidence>
<sequence>MPDADVDTVIREAAAAAAPAGDDDSEGDTEEEEEEGDEVDEDEDDDEELPAEAPAPDEEQPAPAPISTLPGNPNQLTLVFQGEVYVFESVTPEKVPLHDSFRSVLQFTWKCYSKIIAIEYEI</sequence>
<dbReference type="InterPro" id="IPR010399">
    <property type="entry name" value="Tify_dom"/>
</dbReference>
<dbReference type="Pfam" id="PF06200">
    <property type="entry name" value="tify"/>
    <property type="match status" value="1"/>
</dbReference>
<name>B6T127_MAIZE</name>
<dbReference type="InterPro" id="IPR045280">
    <property type="entry name" value="TIFY-like"/>
</dbReference>
<feature type="region of interest" description="Disordered" evidence="1">
    <location>
        <begin position="1"/>
        <end position="74"/>
    </location>
</feature>
<proteinExistence type="evidence at transcript level"/>
<feature type="domain" description="Tify" evidence="2">
    <location>
        <begin position="69"/>
        <end position="104"/>
    </location>
</feature>
<evidence type="ECO:0000313" key="3">
    <source>
        <dbReference type="EMBL" id="ACG30810.1"/>
    </source>
</evidence>
<evidence type="ECO:0000259" key="2">
    <source>
        <dbReference type="PROSITE" id="PS51320"/>
    </source>
</evidence>
<feature type="compositionally biased region" description="Acidic residues" evidence="1">
    <location>
        <begin position="21"/>
        <end position="60"/>
    </location>
</feature>
<accession>B6T127</accession>
<dbReference type="AlphaFoldDB" id="B6T127"/>
<dbReference type="GO" id="GO:0006355">
    <property type="term" value="P:regulation of DNA-templated transcription"/>
    <property type="evidence" value="ECO:0007669"/>
    <property type="project" value="InterPro"/>
</dbReference>
<reference evidence="3" key="1">
    <citation type="journal article" date="2009" name="Plant Mol. Biol.">
        <title>Insights into corn genes derived from large-scale cDNA sequencing.</title>
        <authorList>
            <person name="Alexandrov N.N."/>
            <person name="Brover V.V."/>
            <person name="Freidin S."/>
            <person name="Troukhan M.E."/>
            <person name="Tatarinova T.V."/>
            <person name="Zhang H."/>
            <person name="Swaller T.J."/>
            <person name="Lu Y.P."/>
            <person name="Bouck J."/>
            <person name="Flavell R.B."/>
            <person name="Feldmann K.A."/>
        </authorList>
    </citation>
    <scope>NUCLEOTIDE SEQUENCE</scope>
</reference>
<dbReference type="PANTHER" id="PTHR46125">
    <property type="entry name" value="GATA TRANSCRIPTION FACTOR 28"/>
    <property type="match status" value="1"/>
</dbReference>
<dbReference type="PROSITE" id="PS51320">
    <property type="entry name" value="TIFY"/>
    <property type="match status" value="1"/>
</dbReference>
<organism evidence="3">
    <name type="scientific">Zea mays</name>
    <name type="common">Maize</name>
    <dbReference type="NCBI Taxonomy" id="4577"/>
    <lineage>
        <taxon>Eukaryota</taxon>
        <taxon>Viridiplantae</taxon>
        <taxon>Streptophyta</taxon>
        <taxon>Embryophyta</taxon>
        <taxon>Tracheophyta</taxon>
        <taxon>Spermatophyta</taxon>
        <taxon>Magnoliopsida</taxon>
        <taxon>Liliopsida</taxon>
        <taxon>Poales</taxon>
        <taxon>Poaceae</taxon>
        <taxon>PACMAD clade</taxon>
        <taxon>Panicoideae</taxon>
        <taxon>Andropogonodae</taxon>
        <taxon>Andropogoneae</taxon>
        <taxon>Tripsacinae</taxon>
        <taxon>Zea</taxon>
    </lineage>
</organism>
<dbReference type="PANTHER" id="PTHR46125:SF24">
    <property type="entry name" value="GATA TRANSCRIPTION FACTOR 18"/>
    <property type="match status" value="1"/>
</dbReference>